<comment type="caution">
    <text evidence="1">The sequence shown here is derived from an EMBL/GenBank/DDBJ whole genome shotgun (WGS) entry which is preliminary data.</text>
</comment>
<reference evidence="1 2" key="1">
    <citation type="submission" date="2019-10" db="EMBL/GenBank/DDBJ databases">
        <title>New species of Slilvanegrellaceae.</title>
        <authorList>
            <person name="Pitt A."/>
            <person name="Hahn M.W."/>
        </authorList>
    </citation>
    <scope>NUCLEOTIDE SEQUENCE [LARGE SCALE GENOMIC DNA]</scope>
    <source>
        <strain evidence="1 2">SP-Ram-0.45-NSY-1</strain>
    </source>
</reference>
<evidence type="ECO:0000313" key="2">
    <source>
        <dbReference type="Proteomes" id="UP000437748"/>
    </source>
</evidence>
<proteinExistence type="predicted"/>
<protein>
    <submittedName>
        <fullName evidence="1">Uncharacterized protein</fullName>
    </submittedName>
</protein>
<dbReference type="InterPro" id="IPR018511">
    <property type="entry name" value="Hemolysin-typ_Ca-bd_CS"/>
</dbReference>
<dbReference type="EMBL" id="WFLM01000005">
    <property type="protein sequence ID" value="KAB8037067.1"/>
    <property type="molecule type" value="Genomic_DNA"/>
</dbReference>
<sequence>MIKKKFSLISFFAITGIAFHSGCSKFNNDRDKNNSDFNSLSISKATKENSNIQTSIDNTFENTFKIYTDTLSEDEKINYLTKTYKRYLVKIQKKENKLFLTSNLNIENKEFSSINDLNRGLQKEIFSKNTESIKKFQNNYSIKFNFNSNQNENLFELESYWLNTKLEFNDFETAIKSIINEYQVITEKYIQIAENIIQGKVSENDFYKLNFQGYNDNISDFIDAISNKNIVSYHDNSIIGSLFYPTFLFLIDSENNNFYKINDKNKINNTLIDIYNQYININETIIHLLNNKNSIPDELIELKFLNLEFQTSLINKIGDLVKNKDQNNLDKTLKYIELKANKLIETENNLNFKINNSSNNIKLNVEKIKDSFSKINSLKDYIGGCQAHLYVDGSCWQSEFGYLSHVISEQEKKLYNYYNGNNFINSKDKEILKLYKNIIKFENNFKLFNQINSMYSYDKIKLINHLRFINESIYRINNIENVLKEFSDIGYNFQTKKSFKAWLNEFNVELPTNLSIFHDYYKNIQNFNEGIELSGTEFAILMTNQSGLGLIPLPPVNLLSSLPNQIFKQNISCNYNFNALDNESEEYKIIRGIKDNQNSNAFEKITNRIKLLNDLSIKKSQLRVWHKLYTEIDKNPNINIENLIKKTRGNILAESVNHFYDLKALDNIFDKESKNKNIEHLKKSQNYLLNSTKDNNFQLNFYRYIIKHLTFLKDSYENETNNKIDISNIDINIEVRNLNTKEVSIEIKSMIDYLDLLGLKDDLEKAIINKISRKDSLLDSSFLRNANNYIENNSNFQFQKNKSQFSDNLNKFYFPDYLLPMSSSYYKNENEKIFKTDLFLKDLENYSKISESKKLLINDILSTIFNYEFDEIKAKTKIGTEFNTSLKNIYSRIYNQFYKFKNDSLPAFIFSSNQFDLYKSFNTYIFENENHESKISKIKKIGNRLLKTINAVNIGMNIVYTPSRIFSIHSLYSDKDYIRGSRETGGIIIDSFDMFIDIYRNKDLLKSNPAMFHKLAKAQIALNTLSAGFSLWQGIDNLVEAKKYEGKRKQDLQVNGAINIASAAVSLSTIAAAKLTAMAGPVGAATGFILMSAQSIYTAVRFHESLTELGVDEETKAALVSFSIMTFGMQFDHSNVPGVAYASKVHIKKNQLKESLKYYNDNHEKSGFYFEKIITPEIRYYYPYTRRDTTTYNGSYLQGQSTTTIGGQLLIDQIHQCQTNNIYPENILNQSNKLNLNSLYEILDHKKYKKMILPASEVGVGYGNRYYDDTRYCEENSLNKYSLMTTLKADDNSVLTELQKNNLSNLIYVGIDDQYKHGSGISYINGENNYKNFFIINKGQYHYNLKGANKNDYFEIRSQVSKKFNINGSNFYKLKREPFKGTYFYSYNIKTMVNALKNDELKIYGNDGIDTLSMQFFEMDNEVKDFEPNIFIRQSENQLIKDNPISDPNRAHEYKYNYYEIIGGYPNIDLERLPEVEGIEQFIGSKYNDIYIATSQNDFIYGNKGKDKLYGAAGDDVLFGGEDIDYLVGGEGNDTYMISKEDFLVNKDSYDIINIFDKNTNRSPFYTNNIEEKDFINTDITNLGMIKENNDLWIVTKSDEILKRHNLTENEHVKIVKIENFFQAIIDNNNNLPILSSKDGFIYNYDPSLISSESILWLDTIMINTNYEINKTNIFNIHSKIDTKIGLRLDTLKNLSEITTVIGSPDAEIIIGNNKDNVLNGVEGNDHLNGMDGDDILISSLDLTKNKPTLDLHGGRGEDIYFISIKNASSAINNNANIYINDIDTNSIINIDFPDYSNITYGGYMGSNQINFYDTSSSFSNQKVIFTLHFNNKIRPRKVLINTSKESFTIGEDFLNFKQH</sequence>
<dbReference type="SUPFAM" id="SSF51120">
    <property type="entry name" value="beta-Roll"/>
    <property type="match status" value="2"/>
</dbReference>
<gene>
    <name evidence="1" type="ORF">GCL60_14655</name>
</gene>
<dbReference type="RefSeq" id="WP_153421484.1">
    <property type="nucleotide sequence ID" value="NZ_WFLM01000005.1"/>
</dbReference>
<accession>A0A6N6VQV6</accession>
<keyword evidence="2" id="KW-1185">Reference proteome</keyword>
<dbReference type="InterPro" id="IPR011049">
    <property type="entry name" value="Serralysin-like_metalloprot_C"/>
</dbReference>
<dbReference type="Proteomes" id="UP000437748">
    <property type="component" value="Unassembled WGS sequence"/>
</dbReference>
<evidence type="ECO:0000313" key="1">
    <source>
        <dbReference type="EMBL" id="KAB8037067.1"/>
    </source>
</evidence>
<dbReference type="PROSITE" id="PS00330">
    <property type="entry name" value="HEMOLYSIN_CALCIUM"/>
    <property type="match status" value="1"/>
</dbReference>
<name>A0A6N6VQV6_9BACT</name>
<organism evidence="1 2">
    <name type="scientific">Silvanigrella paludirubra</name>
    <dbReference type="NCBI Taxonomy" id="2499159"/>
    <lineage>
        <taxon>Bacteria</taxon>
        <taxon>Pseudomonadati</taxon>
        <taxon>Bdellovibrionota</taxon>
        <taxon>Oligoflexia</taxon>
        <taxon>Silvanigrellales</taxon>
        <taxon>Silvanigrellaceae</taxon>
        <taxon>Silvanigrella</taxon>
    </lineage>
</organism>
<dbReference type="Gene3D" id="2.150.10.10">
    <property type="entry name" value="Serralysin-like metalloprotease, C-terminal"/>
    <property type="match status" value="2"/>
</dbReference>
<dbReference type="InterPro" id="IPR001343">
    <property type="entry name" value="Hemolysn_Ca-bd"/>
</dbReference>
<dbReference type="OrthoDB" id="5833405at2"/>
<dbReference type="GO" id="GO:0005509">
    <property type="term" value="F:calcium ion binding"/>
    <property type="evidence" value="ECO:0007669"/>
    <property type="project" value="InterPro"/>
</dbReference>
<dbReference type="PRINTS" id="PR00313">
    <property type="entry name" value="CABNDNGRPT"/>
</dbReference>
<dbReference type="Pfam" id="PF00353">
    <property type="entry name" value="HemolysinCabind"/>
    <property type="match status" value="2"/>
</dbReference>